<dbReference type="PANTHER" id="PTHR28535:SF1">
    <property type="entry name" value="PROTEIN ZGRF1"/>
    <property type="match status" value="1"/>
</dbReference>
<proteinExistence type="predicted"/>
<reference evidence="2" key="1">
    <citation type="submission" date="2022-06" db="EMBL/GenBank/DDBJ databases">
        <title>Uncovering the hologenomic basis of an extraordinary plant invasion.</title>
        <authorList>
            <person name="Bieker V.C."/>
            <person name="Martin M.D."/>
            <person name="Gilbert T."/>
            <person name="Hodgins K."/>
            <person name="Battlay P."/>
            <person name="Petersen B."/>
            <person name="Wilson J."/>
        </authorList>
    </citation>
    <scope>NUCLEOTIDE SEQUENCE</scope>
    <source>
        <strain evidence="2">AA19_3_7</strain>
        <tissue evidence="2">Leaf</tissue>
    </source>
</reference>
<accession>A0AAD5BKR3</accession>
<comment type="caution">
    <text evidence="2">The sequence shown here is derived from an EMBL/GenBank/DDBJ whole genome shotgun (WGS) entry which is preliminary data.</text>
</comment>
<keyword evidence="3" id="KW-1185">Reference proteome</keyword>
<sequence length="107" mass="12161">MADDVSRWSVTYTKHKTQKRKVYQDGFLELQSSSHKVKLYDDCDKLLESKIVKLDDAVRSGETLTFGAYLVDIGDRDPPGESETKPVPNPILQRDTIMMDTKVTPNN</sequence>
<dbReference type="GO" id="GO:0005634">
    <property type="term" value="C:nucleus"/>
    <property type="evidence" value="ECO:0007669"/>
    <property type="project" value="TreeGrafter"/>
</dbReference>
<dbReference type="Pfam" id="PF10382">
    <property type="entry name" value="ZGRF1-like_N"/>
    <property type="match status" value="1"/>
</dbReference>
<feature type="domain" description="5'-3' DNA helicase ZGRF1-like N-terminal" evidence="1">
    <location>
        <begin position="5"/>
        <end position="75"/>
    </location>
</feature>
<dbReference type="Proteomes" id="UP001206925">
    <property type="component" value="Unassembled WGS sequence"/>
</dbReference>
<organism evidence="2 3">
    <name type="scientific">Ambrosia artemisiifolia</name>
    <name type="common">Common ragweed</name>
    <dbReference type="NCBI Taxonomy" id="4212"/>
    <lineage>
        <taxon>Eukaryota</taxon>
        <taxon>Viridiplantae</taxon>
        <taxon>Streptophyta</taxon>
        <taxon>Embryophyta</taxon>
        <taxon>Tracheophyta</taxon>
        <taxon>Spermatophyta</taxon>
        <taxon>Magnoliopsida</taxon>
        <taxon>eudicotyledons</taxon>
        <taxon>Gunneridae</taxon>
        <taxon>Pentapetalae</taxon>
        <taxon>asterids</taxon>
        <taxon>campanulids</taxon>
        <taxon>Asterales</taxon>
        <taxon>Asteraceae</taxon>
        <taxon>Asteroideae</taxon>
        <taxon>Heliantheae alliance</taxon>
        <taxon>Heliantheae</taxon>
        <taxon>Ambrosia</taxon>
    </lineage>
</organism>
<evidence type="ECO:0000313" key="3">
    <source>
        <dbReference type="Proteomes" id="UP001206925"/>
    </source>
</evidence>
<feature type="non-terminal residue" evidence="2">
    <location>
        <position position="1"/>
    </location>
</feature>
<dbReference type="PANTHER" id="PTHR28535">
    <property type="entry name" value="ZINC FINGER GRF-TYPE CONTAINING 1"/>
    <property type="match status" value="1"/>
</dbReference>
<dbReference type="EMBL" id="JAMZMK010012062">
    <property type="protein sequence ID" value="KAI7725092.1"/>
    <property type="molecule type" value="Genomic_DNA"/>
</dbReference>
<evidence type="ECO:0000313" key="2">
    <source>
        <dbReference type="EMBL" id="KAI7725092.1"/>
    </source>
</evidence>
<gene>
    <name evidence="2" type="ORF">M8C21_014235</name>
</gene>
<dbReference type="InterPro" id="IPR018838">
    <property type="entry name" value="ZGRF1-like_N"/>
</dbReference>
<dbReference type="GO" id="GO:0035861">
    <property type="term" value="C:site of double-strand break"/>
    <property type="evidence" value="ECO:0007669"/>
    <property type="project" value="TreeGrafter"/>
</dbReference>
<protein>
    <recommendedName>
        <fullName evidence="1">5'-3' DNA helicase ZGRF1-like N-terminal domain-containing protein</fullName>
    </recommendedName>
</protein>
<dbReference type="InterPro" id="IPR052800">
    <property type="entry name" value="DNA_Repair_Helicase_ZGRF1"/>
</dbReference>
<dbReference type="AlphaFoldDB" id="A0AAD5BKR3"/>
<dbReference type="GO" id="GO:0006302">
    <property type="term" value="P:double-strand break repair"/>
    <property type="evidence" value="ECO:0007669"/>
    <property type="project" value="TreeGrafter"/>
</dbReference>
<evidence type="ECO:0000259" key="1">
    <source>
        <dbReference type="Pfam" id="PF10382"/>
    </source>
</evidence>
<name>A0AAD5BKR3_AMBAR</name>